<dbReference type="Proteomes" id="UP000290874">
    <property type="component" value="Segment"/>
</dbReference>
<dbReference type="EMBL" id="MK359351">
    <property type="protein sequence ID" value="QAY12694.1"/>
    <property type="molecule type" value="Genomic_DNA"/>
</dbReference>
<name>A0A411CFP6_9CAUD</name>
<sequence length="50" mass="5949">MKDIWIVTYTDNKNKFQKKTVRSLKELDELSVHLKKVGITDFKVTHSKEK</sequence>
<gene>
    <name evidence="1" type="primary">43</name>
    <name evidence="1" type="ORF">SEA_BOOMERJR_43</name>
</gene>
<evidence type="ECO:0000313" key="1">
    <source>
        <dbReference type="EMBL" id="QAY12694.1"/>
    </source>
</evidence>
<reference evidence="1 2" key="1">
    <citation type="submission" date="2019-01" db="EMBL/GenBank/DDBJ databases">
        <authorList>
            <person name="Harback M.R."/>
            <person name="Lyon D.B."/>
            <person name="Yucebas K."/>
            <person name="Mousa M."/>
            <person name="Kling S."/>
            <person name="Yavner J."/>
            <person name="Shaffer C.D."/>
            <person name="Weston-Hafer K.A."/>
            <person name="Garlena R.A."/>
            <person name="Russell D.A."/>
            <person name="Pope W.H."/>
            <person name="Jacobs-Sera D."/>
            <person name="Hendrix R.W."/>
            <person name="Hatfull G.F."/>
        </authorList>
    </citation>
    <scope>NUCLEOTIDE SEQUENCE [LARGE SCALE GENOMIC DNA]</scope>
</reference>
<evidence type="ECO:0000313" key="2">
    <source>
        <dbReference type="Proteomes" id="UP000290874"/>
    </source>
</evidence>
<accession>A0A411CFP6</accession>
<organism evidence="1 2">
    <name type="scientific">Streptomyces phage BoomerJR</name>
    <dbReference type="NCBI Taxonomy" id="2502449"/>
    <lineage>
        <taxon>Viruses</taxon>
        <taxon>Duplodnaviria</taxon>
        <taxon>Heunggongvirae</taxon>
        <taxon>Uroviricota</taxon>
        <taxon>Caudoviricetes</taxon>
        <taxon>Stanwilliamsviridae</taxon>
        <taxon>Boydwoodruffvirinae</taxon>
        <taxon>Karimacvirus</taxon>
        <taxon>Karimacvirus yaboi</taxon>
        <taxon>Streptomyces virus Yaboi</taxon>
    </lineage>
</organism>
<proteinExistence type="predicted"/>
<protein>
    <submittedName>
        <fullName evidence="1">Uncharacterized protein</fullName>
    </submittedName>
</protein>